<protein>
    <submittedName>
        <fullName evidence="1">BHLH domain-containing protein</fullName>
    </submittedName>
</protein>
<dbReference type="EMBL" id="CM039173">
    <property type="protein sequence ID" value="KAH9770173.1"/>
    <property type="molecule type" value="Genomic_DNA"/>
</dbReference>
<sequence length="347" mass="38915">MAAFSYQQHHHPFLLDSSEFIEEGSFFSQLYYPPKFPTHDDHQEMIVVNNNSNNLLDAAAVFKTSCGDNHDHHSDDNCNEPSNNNSLATKNQSTAVSSTEQQVTQSTVTTTATTTRMDKKRKNRTNASSSFNSAQSKDPREVKSKKQKKGNVNDAKKEEKENSPKADSEQKVAKEPPKDYIHVRARRGQATDSHSLAERVRREKISERMKILQKLVPGCDKFLSMKLASVNPMFYDFGMDLDNTFMVRPDDQQNLNSIIAASASAPQVQCSPTAQLTAFADTTTAFAPADHRNNYPVLDTALLLQQGQRPNALIYQDNGNSLLWDVEDQKQRFLNPSGFTSNLCSFN</sequence>
<dbReference type="Proteomes" id="UP000829398">
    <property type="component" value="Chromosome 4"/>
</dbReference>
<accession>A0ACB8LA94</accession>
<gene>
    <name evidence="1" type="ORF">KPL71_012290</name>
</gene>
<name>A0ACB8LA94_CITSI</name>
<proteinExistence type="predicted"/>
<reference evidence="2" key="1">
    <citation type="journal article" date="2023" name="Hortic. Res.">
        <title>A chromosome-level phased genome enabling allele-level studies in sweet orange: a case study on citrus Huanglongbing tolerance.</title>
        <authorList>
            <person name="Wu B."/>
            <person name="Yu Q."/>
            <person name="Deng Z."/>
            <person name="Duan Y."/>
            <person name="Luo F."/>
            <person name="Gmitter F. Jr."/>
        </authorList>
    </citation>
    <scope>NUCLEOTIDE SEQUENCE [LARGE SCALE GENOMIC DNA]</scope>
    <source>
        <strain evidence="2">cv. Valencia</strain>
    </source>
</reference>
<evidence type="ECO:0000313" key="2">
    <source>
        <dbReference type="Proteomes" id="UP000829398"/>
    </source>
</evidence>
<keyword evidence="2" id="KW-1185">Reference proteome</keyword>
<evidence type="ECO:0000313" key="1">
    <source>
        <dbReference type="EMBL" id="KAH9770173.1"/>
    </source>
</evidence>
<comment type="caution">
    <text evidence="1">The sequence shown here is derived from an EMBL/GenBank/DDBJ whole genome shotgun (WGS) entry which is preliminary data.</text>
</comment>
<organism evidence="1 2">
    <name type="scientific">Citrus sinensis</name>
    <name type="common">Sweet orange</name>
    <name type="synonym">Citrus aurantium var. sinensis</name>
    <dbReference type="NCBI Taxonomy" id="2711"/>
    <lineage>
        <taxon>Eukaryota</taxon>
        <taxon>Viridiplantae</taxon>
        <taxon>Streptophyta</taxon>
        <taxon>Embryophyta</taxon>
        <taxon>Tracheophyta</taxon>
        <taxon>Spermatophyta</taxon>
        <taxon>Magnoliopsida</taxon>
        <taxon>eudicotyledons</taxon>
        <taxon>Gunneridae</taxon>
        <taxon>Pentapetalae</taxon>
        <taxon>rosids</taxon>
        <taxon>malvids</taxon>
        <taxon>Sapindales</taxon>
        <taxon>Rutaceae</taxon>
        <taxon>Aurantioideae</taxon>
        <taxon>Citrus</taxon>
    </lineage>
</organism>